<dbReference type="Pfam" id="PF13812">
    <property type="entry name" value="PPR_3"/>
    <property type="match status" value="2"/>
</dbReference>
<dbReference type="FunCoup" id="D8S1Z2">
    <property type="interactions" value="898"/>
</dbReference>
<dbReference type="Pfam" id="PF23276">
    <property type="entry name" value="TPR_24"/>
    <property type="match status" value="1"/>
</dbReference>
<dbReference type="NCBIfam" id="TIGR00756">
    <property type="entry name" value="PPR"/>
    <property type="match status" value="4"/>
</dbReference>
<sequence>MKPTQYLYLMSQWIKKGGAMIGQPMFQQMLKVGVEPVDAYTTMIRHFVSRARKALSSLDAAESQESREEEAEKCMLESLKYLHEMREKGITPNGSTYEPLVTWFLENDKTSEFEEILEWIKGDGLSCYTSLFKSFGRLGRYADAERYFTDVQKLGVGEELMTEYLASFVQGIVITSKLDVAIQQCGRMARTFKVTPSSTTYSMLINLACRSSQIDQALDLIQEMHEKGVQLGSDVFQPLMIAFLHDSHPEGVFELFAAMKRMNVQPSYEAYNYFLRASAKANNVEKMFSALREMKELRLPRTSETYNAVIQALGASRQYHRALTVLNDMENDSVKPDSGTMLELITCSPDSGKALEVFERLKTLGVKPTDSVYASLFSSLIRDGELDKALEMLKDPEVSFRIGINAKSTLLDGLAEEKRVDEALTCYDDILRDGKTPDLFSVGSLVRALGYAGKLDRMFELVDKHSMDPGSKKNDRFRKENKIRLLMVATKACVIHNELGHLETFLQKEQEFESSIIFDSIILDIANGEDKTCESAWSWKDGFALRKVMLKLNIPQSRIFLEALMDGCVAVKDANYADEIVEQMEADGLPLNGFSLVRLLRVYVVAEKVEKAASVLKRMKRCLKDEDIFLLAGQILNSAEPSFQRKVFELLELPE</sequence>
<dbReference type="HOGENOM" id="CLU_002706_49_12_1"/>
<evidence type="ECO:0000313" key="4">
    <source>
        <dbReference type="EMBL" id="EFJ21540.1"/>
    </source>
</evidence>
<evidence type="ECO:0000259" key="3">
    <source>
        <dbReference type="Pfam" id="PF23276"/>
    </source>
</evidence>
<dbReference type="PANTHER" id="PTHR47262:SF1">
    <property type="entry name" value="OS02G0132600 PROTEIN"/>
    <property type="match status" value="1"/>
</dbReference>
<protein>
    <recommendedName>
        <fullName evidence="3">Pentatricopeptide repeat-containing protein-mitochondrial domain-containing protein</fullName>
    </recommendedName>
</protein>
<feature type="repeat" description="PPR" evidence="2">
    <location>
        <begin position="302"/>
        <end position="336"/>
    </location>
</feature>
<dbReference type="OMA" id="CNTIDDS"/>
<dbReference type="InterPro" id="IPR011990">
    <property type="entry name" value="TPR-like_helical_dom_sf"/>
</dbReference>
<feature type="repeat" description="PPR" evidence="2">
    <location>
        <begin position="197"/>
        <end position="231"/>
    </location>
</feature>
<dbReference type="Gene3D" id="1.25.40.10">
    <property type="entry name" value="Tetratricopeptide repeat domain"/>
    <property type="match status" value="5"/>
</dbReference>
<dbReference type="PROSITE" id="PS51375">
    <property type="entry name" value="PPR"/>
    <property type="match status" value="2"/>
</dbReference>
<evidence type="ECO:0000256" key="2">
    <source>
        <dbReference type="PROSITE-ProRule" id="PRU00708"/>
    </source>
</evidence>
<dbReference type="OrthoDB" id="767661at2759"/>
<dbReference type="Gramene" id="EFJ21540">
    <property type="protein sequence ID" value="EFJ21540"/>
    <property type="gene ID" value="SELMODRAFT_417360"/>
</dbReference>
<dbReference type="eggNOG" id="KOG4197">
    <property type="taxonomic scope" value="Eukaryota"/>
</dbReference>
<evidence type="ECO:0000313" key="5">
    <source>
        <dbReference type="Proteomes" id="UP000001514"/>
    </source>
</evidence>
<dbReference type="Proteomes" id="UP000001514">
    <property type="component" value="Unassembled WGS sequence"/>
</dbReference>
<dbReference type="InterPro" id="IPR057027">
    <property type="entry name" value="TPR_mt"/>
</dbReference>
<dbReference type="EMBL" id="GL377599">
    <property type="protein sequence ID" value="EFJ21540.1"/>
    <property type="molecule type" value="Genomic_DNA"/>
</dbReference>
<reference evidence="4 5" key="1">
    <citation type="journal article" date="2011" name="Science">
        <title>The Selaginella genome identifies genetic changes associated with the evolution of vascular plants.</title>
        <authorList>
            <person name="Banks J.A."/>
            <person name="Nishiyama T."/>
            <person name="Hasebe M."/>
            <person name="Bowman J.L."/>
            <person name="Gribskov M."/>
            <person name="dePamphilis C."/>
            <person name="Albert V.A."/>
            <person name="Aono N."/>
            <person name="Aoyama T."/>
            <person name="Ambrose B.A."/>
            <person name="Ashton N.W."/>
            <person name="Axtell M.J."/>
            <person name="Barker E."/>
            <person name="Barker M.S."/>
            <person name="Bennetzen J.L."/>
            <person name="Bonawitz N.D."/>
            <person name="Chapple C."/>
            <person name="Cheng C."/>
            <person name="Correa L.G."/>
            <person name="Dacre M."/>
            <person name="DeBarry J."/>
            <person name="Dreyer I."/>
            <person name="Elias M."/>
            <person name="Engstrom E.M."/>
            <person name="Estelle M."/>
            <person name="Feng L."/>
            <person name="Finet C."/>
            <person name="Floyd S.K."/>
            <person name="Frommer W.B."/>
            <person name="Fujita T."/>
            <person name="Gramzow L."/>
            <person name="Gutensohn M."/>
            <person name="Harholt J."/>
            <person name="Hattori M."/>
            <person name="Heyl A."/>
            <person name="Hirai T."/>
            <person name="Hiwatashi Y."/>
            <person name="Ishikawa M."/>
            <person name="Iwata M."/>
            <person name="Karol K.G."/>
            <person name="Koehler B."/>
            <person name="Kolukisaoglu U."/>
            <person name="Kubo M."/>
            <person name="Kurata T."/>
            <person name="Lalonde S."/>
            <person name="Li K."/>
            <person name="Li Y."/>
            <person name="Litt A."/>
            <person name="Lyons E."/>
            <person name="Manning G."/>
            <person name="Maruyama T."/>
            <person name="Michael T.P."/>
            <person name="Mikami K."/>
            <person name="Miyazaki S."/>
            <person name="Morinaga S."/>
            <person name="Murata T."/>
            <person name="Mueller-Roeber B."/>
            <person name="Nelson D.R."/>
            <person name="Obara M."/>
            <person name="Oguri Y."/>
            <person name="Olmstead R.G."/>
            <person name="Onodera N."/>
            <person name="Petersen B.L."/>
            <person name="Pils B."/>
            <person name="Prigge M."/>
            <person name="Rensing S.A."/>
            <person name="Riano-Pachon D.M."/>
            <person name="Roberts A.W."/>
            <person name="Sato Y."/>
            <person name="Scheller H.V."/>
            <person name="Schulz B."/>
            <person name="Schulz C."/>
            <person name="Shakirov E.V."/>
            <person name="Shibagaki N."/>
            <person name="Shinohara N."/>
            <person name="Shippen D.E."/>
            <person name="Soerensen I."/>
            <person name="Sotooka R."/>
            <person name="Sugimoto N."/>
            <person name="Sugita M."/>
            <person name="Sumikawa N."/>
            <person name="Tanurdzic M."/>
            <person name="Theissen G."/>
            <person name="Ulvskov P."/>
            <person name="Wakazuki S."/>
            <person name="Weng J.K."/>
            <person name="Willats W.W."/>
            <person name="Wipf D."/>
            <person name="Wolf P.G."/>
            <person name="Yang L."/>
            <person name="Zimmer A.D."/>
            <person name="Zhu Q."/>
            <person name="Mitros T."/>
            <person name="Hellsten U."/>
            <person name="Loque D."/>
            <person name="Otillar R."/>
            <person name="Salamov A."/>
            <person name="Schmutz J."/>
            <person name="Shapiro H."/>
            <person name="Lindquist E."/>
            <person name="Lucas S."/>
            <person name="Rokhsar D."/>
            <person name="Grigoriev I.V."/>
        </authorList>
    </citation>
    <scope>NUCLEOTIDE SEQUENCE [LARGE SCALE GENOMIC DNA]</scope>
</reference>
<proteinExistence type="predicted"/>
<dbReference type="InterPro" id="IPR002885">
    <property type="entry name" value="PPR_rpt"/>
</dbReference>
<name>D8S1Z2_SELML</name>
<keyword evidence="1" id="KW-0677">Repeat</keyword>
<gene>
    <name evidence="4" type="ORF">SELMODRAFT_417360</name>
</gene>
<evidence type="ECO:0000256" key="1">
    <source>
        <dbReference type="ARBA" id="ARBA00022737"/>
    </source>
</evidence>
<feature type="domain" description="Pentatricopeptide repeat-containing protein-mitochondrial" evidence="3">
    <location>
        <begin position="204"/>
        <end position="327"/>
    </location>
</feature>
<keyword evidence="5" id="KW-1185">Reference proteome</keyword>
<dbReference type="Pfam" id="PF01535">
    <property type="entry name" value="PPR"/>
    <property type="match status" value="3"/>
</dbReference>
<organism evidence="5">
    <name type="scientific">Selaginella moellendorffii</name>
    <name type="common">Spikemoss</name>
    <dbReference type="NCBI Taxonomy" id="88036"/>
    <lineage>
        <taxon>Eukaryota</taxon>
        <taxon>Viridiplantae</taxon>
        <taxon>Streptophyta</taxon>
        <taxon>Embryophyta</taxon>
        <taxon>Tracheophyta</taxon>
        <taxon>Lycopodiopsida</taxon>
        <taxon>Selaginellales</taxon>
        <taxon>Selaginellaceae</taxon>
        <taxon>Selaginella</taxon>
    </lineage>
</organism>
<dbReference type="AlphaFoldDB" id="D8S1Z2"/>
<dbReference type="InParanoid" id="D8S1Z2"/>
<dbReference type="KEGG" id="smo:SELMODRAFT_417360"/>
<dbReference type="PANTHER" id="PTHR47262">
    <property type="entry name" value="OS02G0132600 PROTEIN"/>
    <property type="match status" value="1"/>
</dbReference>
<accession>D8S1Z2</accession>